<protein>
    <submittedName>
        <fullName evidence="1">Uncharacterized protein</fullName>
    </submittedName>
</protein>
<dbReference type="RefSeq" id="WP_354015416.1">
    <property type="nucleotide sequence ID" value="NZ_JBEPMU010000006.1"/>
</dbReference>
<name>A0ABV2JYY0_9GAMM</name>
<evidence type="ECO:0000313" key="1">
    <source>
        <dbReference type="EMBL" id="MET3654042.1"/>
    </source>
</evidence>
<dbReference type="Proteomes" id="UP001549184">
    <property type="component" value="Unassembled WGS sequence"/>
</dbReference>
<keyword evidence="2" id="KW-1185">Reference proteome</keyword>
<accession>A0ABV2JYY0</accession>
<reference evidence="1 2" key="1">
    <citation type="submission" date="2024-06" db="EMBL/GenBank/DDBJ databases">
        <title>Sorghum-associated microbial communities from plants grown in Nebraska, USA.</title>
        <authorList>
            <person name="Schachtman D."/>
        </authorList>
    </citation>
    <scope>NUCLEOTIDE SEQUENCE [LARGE SCALE GENOMIC DNA]</scope>
    <source>
        <strain evidence="1 2">1073</strain>
    </source>
</reference>
<dbReference type="EMBL" id="JBEPMU010000006">
    <property type="protein sequence ID" value="MET3654042.1"/>
    <property type="molecule type" value="Genomic_DNA"/>
</dbReference>
<sequence length="64" mass="7424">MNSDLFTGWYDNTVTRQREYWDNGKRGRYAAKNCCGYPSAVWPELRAPWGHYPDLPTNAQQQAA</sequence>
<gene>
    <name evidence="1" type="ORF">ABIC75_003780</name>
</gene>
<evidence type="ECO:0000313" key="2">
    <source>
        <dbReference type="Proteomes" id="UP001549184"/>
    </source>
</evidence>
<proteinExistence type="predicted"/>
<comment type="caution">
    <text evidence="1">The sequence shown here is derived from an EMBL/GenBank/DDBJ whole genome shotgun (WGS) entry which is preliminary data.</text>
</comment>
<organism evidence="1 2">
    <name type="scientific">Dyella japonica</name>
    <dbReference type="NCBI Taxonomy" id="231455"/>
    <lineage>
        <taxon>Bacteria</taxon>
        <taxon>Pseudomonadati</taxon>
        <taxon>Pseudomonadota</taxon>
        <taxon>Gammaproteobacteria</taxon>
        <taxon>Lysobacterales</taxon>
        <taxon>Rhodanobacteraceae</taxon>
        <taxon>Dyella</taxon>
    </lineage>
</organism>